<keyword evidence="4" id="KW-0547">Nucleotide-binding</keyword>
<evidence type="ECO:0000256" key="4">
    <source>
        <dbReference type="ARBA" id="ARBA00022741"/>
    </source>
</evidence>
<reference evidence="12" key="1">
    <citation type="submission" date="2020-10" db="EMBL/GenBank/DDBJ databases">
        <title>Unveiling of a novel bifunctional photoreceptor, Dualchrome1, isolated from a cosmopolitan green alga.</title>
        <authorList>
            <person name="Suzuki S."/>
            <person name="Kawachi M."/>
        </authorList>
    </citation>
    <scope>NUCLEOTIDE SEQUENCE</scope>
    <source>
        <strain evidence="12">NIES 2893</strain>
    </source>
</reference>
<keyword evidence="3" id="KW-0813">Transport</keyword>
<organism evidence="12 13">
    <name type="scientific">Pycnococcus provasolii</name>
    <dbReference type="NCBI Taxonomy" id="41880"/>
    <lineage>
        <taxon>Eukaryota</taxon>
        <taxon>Viridiplantae</taxon>
        <taxon>Chlorophyta</taxon>
        <taxon>Pseudoscourfieldiophyceae</taxon>
        <taxon>Pseudoscourfieldiales</taxon>
        <taxon>Pycnococcaceae</taxon>
        <taxon>Pycnococcus</taxon>
    </lineage>
</organism>
<evidence type="ECO:0000256" key="8">
    <source>
        <dbReference type="ARBA" id="ARBA00023288"/>
    </source>
</evidence>
<dbReference type="PANTHER" id="PTHR47978">
    <property type="match status" value="1"/>
</dbReference>
<evidence type="ECO:0000256" key="9">
    <source>
        <dbReference type="ARBA" id="ARBA00023289"/>
    </source>
</evidence>
<dbReference type="InterPro" id="IPR001806">
    <property type="entry name" value="Small_GTPase"/>
</dbReference>
<comment type="similarity">
    <text evidence="1">Belongs to the small GTPase superfamily. Rab family.</text>
</comment>
<dbReference type="SMART" id="SM00175">
    <property type="entry name" value="RAB"/>
    <property type="match status" value="1"/>
</dbReference>
<protein>
    <recommendedName>
        <fullName evidence="2">Ras-related protein Rab-21</fullName>
    </recommendedName>
</protein>
<keyword evidence="9" id="KW-0636">Prenylation</keyword>
<dbReference type="InterPro" id="IPR005225">
    <property type="entry name" value="Small_GTP-bd"/>
</dbReference>
<keyword evidence="8" id="KW-0449">Lipoprotein</keyword>
<dbReference type="GO" id="GO:0015031">
    <property type="term" value="P:protein transport"/>
    <property type="evidence" value="ECO:0007669"/>
    <property type="project" value="UniProtKB-KW"/>
</dbReference>
<keyword evidence="6" id="KW-0342">GTP-binding</keyword>
<dbReference type="Pfam" id="PF00071">
    <property type="entry name" value="Ras"/>
    <property type="match status" value="1"/>
</dbReference>
<dbReference type="Gene3D" id="3.40.50.300">
    <property type="entry name" value="P-loop containing nucleotide triphosphate hydrolases"/>
    <property type="match status" value="1"/>
</dbReference>
<evidence type="ECO:0000256" key="3">
    <source>
        <dbReference type="ARBA" id="ARBA00022448"/>
    </source>
</evidence>
<comment type="caution">
    <text evidence="12">The sequence shown here is derived from an EMBL/GenBank/DDBJ whole genome shotgun (WGS) entry which is preliminary data.</text>
</comment>
<evidence type="ECO:0000256" key="6">
    <source>
        <dbReference type="ARBA" id="ARBA00023134"/>
    </source>
</evidence>
<keyword evidence="5" id="KW-0653">Protein transport</keyword>
<dbReference type="OrthoDB" id="63533at2759"/>
<proteinExistence type="inferred from homology"/>
<dbReference type="NCBIfam" id="TIGR00231">
    <property type="entry name" value="small_GTP"/>
    <property type="match status" value="1"/>
</dbReference>
<evidence type="ECO:0000256" key="2">
    <source>
        <dbReference type="ARBA" id="ARBA00014900"/>
    </source>
</evidence>
<evidence type="ECO:0000256" key="1">
    <source>
        <dbReference type="ARBA" id="ARBA00006270"/>
    </source>
</evidence>
<evidence type="ECO:0000313" key="12">
    <source>
        <dbReference type="EMBL" id="GHP03183.1"/>
    </source>
</evidence>
<dbReference type="SMART" id="SM00174">
    <property type="entry name" value="RHO"/>
    <property type="match status" value="1"/>
</dbReference>
<keyword evidence="13" id="KW-1185">Reference proteome</keyword>
<dbReference type="AlphaFoldDB" id="A0A830H9S5"/>
<comment type="subcellular location">
    <subcellularLocation>
        <location evidence="10">Endomembrane system</location>
        <topology evidence="10">Lipid-anchor</topology>
    </subcellularLocation>
</comment>
<keyword evidence="7" id="KW-0472">Membrane</keyword>
<dbReference type="InterPro" id="IPR027417">
    <property type="entry name" value="P-loop_NTPase"/>
</dbReference>
<dbReference type="SMART" id="SM00173">
    <property type="entry name" value="RAS"/>
    <property type="match status" value="1"/>
</dbReference>
<dbReference type="SMART" id="SM00176">
    <property type="entry name" value="RAN"/>
    <property type="match status" value="1"/>
</dbReference>
<dbReference type="PROSITE" id="PS51421">
    <property type="entry name" value="RAS"/>
    <property type="match status" value="1"/>
</dbReference>
<dbReference type="Proteomes" id="UP000660262">
    <property type="component" value="Unassembled WGS sequence"/>
</dbReference>
<dbReference type="SUPFAM" id="SSF52540">
    <property type="entry name" value="P-loop containing nucleoside triphosphate hydrolases"/>
    <property type="match status" value="1"/>
</dbReference>
<dbReference type="PROSITE" id="PS51419">
    <property type="entry name" value="RAB"/>
    <property type="match status" value="1"/>
</dbReference>
<evidence type="ECO:0000256" key="7">
    <source>
        <dbReference type="ARBA" id="ARBA00023136"/>
    </source>
</evidence>
<name>A0A830H9S5_9CHLO</name>
<accession>A0A830H9S5</accession>
<evidence type="ECO:0000313" key="13">
    <source>
        <dbReference type="Proteomes" id="UP000660262"/>
    </source>
</evidence>
<dbReference type="FunFam" id="3.40.50.300:FF:000550">
    <property type="entry name" value="ras-related protein Rab-21"/>
    <property type="match status" value="1"/>
</dbReference>
<feature type="region of interest" description="Disordered" evidence="11">
    <location>
        <begin position="232"/>
        <end position="310"/>
    </location>
</feature>
<sequence length="310" mass="33072">MASTSGTTTPSQTRKYKVVLLGEGRVGKTSLVVRDDEQATIQASFLTKKLNVDGVKLELAIWDTAGQERFHALGPIYYRDADAALLVYDLTDLDSFERVKSWVTELRSMVGESIQLAIAANKSDLERQRAVPADVAEAYAKSIGAAHVSTSAKVNRGVEKAFLDLSRRLVAAGKANVTRASSSSSSGGGVRIVDDDVRATPSAKSSNAKKSHVPIETQPLEESVVCTMGGGNAQKTAMARQKKQEKDAKAGAGGGGTSGIKDRIGNTADKQAQAKAEREAKKREKEEREVAKKAKEEADARRLAKKAAGK</sequence>
<dbReference type="PRINTS" id="PR00449">
    <property type="entry name" value="RASTRNSFRMNG"/>
</dbReference>
<evidence type="ECO:0000256" key="10">
    <source>
        <dbReference type="ARBA" id="ARBA00037868"/>
    </source>
</evidence>
<gene>
    <name evidence="12" type="ORF">PPROV_000193800</name>
</gene>
<evidence type="ECO:0000256" key="5">
    <source>
        <dbReference type="ARBA" id="ARBA00022927"/>
    </source>
</evidence>
<dbReference type="GO" id="GO:0005525">
    <property type="term" value="F:GTP binding"/>
    <property type="evidence" value="ECO:0007669"/>
    <property type="project" value="UniProtKB-KW"/>
</dbReference>
<feature type="compositionally biased region" description="Basic and acidic residues" evidence="11">
    <location>
        <begin position="275"/>
        <end position="302"/>
    </location>
</feature>
<dbReference type="GO" id="GO:0003924">
    <property type="term" value="F:GTPase activity"/>
    <property type="evidence" value="ECO:0007669"/>
    <property type="project" value="InterPro"/>
</dbReference>
<evidence type="ECO:0000256" key="11">
    <source>
        <dbReference type="SAM" id="MobiDB-lite"/>
    </source>
</evidence>
<dbReference type="GO" id="GO:0012505">
    <property type="term" value="C:endomembrane system"/>
    <property type="evidence" value="ECO:0007669"/>
    <property type="project" value="UniProtKB-SubCell"/>
</dbReference>
<dbReference type="EMBL" id="BNJQ01000005">
    <property type="protein sequence ID" value="GHP03183.1"/>
    <property type="molecule type" value="Genomic_DNA"/>
</dbReference>